<gene>
    <name evidence="1" type="ORF">GCM10023214_26650</name>
</gene>
<name>A0ABP9QGG8_9PSEU</name>
<evidence type="ECO:0000313" key="2">
    <source>
        <dbReference type="Proteomes" id="UP001500192"/>
    </source>
</evidence>
<organism evidence="1 2">
    <name type="scientific">Amycolatopsis dongchuanensis</name>
    <dbReference type="NCBI Taxonomy" id="1070866"/>
    <lineage>
        <taxon>Bacteria</taxon>
        <taxon>Bacillati</taxon>
        <taxon>Actinomycetota</taxon>
        <taxon>Actinomycetes</taxon>
        <taxon>Pseudonocardiales</taxon>
        <taxon>Pseudonocardiaceae</taxon>
        <taxon>Amycolatopsis</taxon>
    </lineage>
</organism>
<reference evidence="2" key="1">
    <citation type="journal article" date="2019" name="Int. J. Syst. Evol. Microbiol.">
        <title>The Global Catalogue of Microorganisms (GCM) 10K type strain sequencing project: providing services to taxonomists for standard genome sequencing and annotation.</title>
        <authorList>
            <consortium name="The Broad Institute Genomics Platform"/>
            <consortium name="The Broad Institute Genome Sequencing Center for Infectious Disease"/>
            <person name="Wu L."/>
            <person name="Ma J."/>
        </authorList>
    </citation>
    <scope>NUCLEOTIDE SEQUENCE [LARGE SCALE GENOMIC DNA]</scope>
    <source>
        <strain evidence="2">JCM 18054</strain>
    </source>
</reference>
<dbReference type="EMBL" id="BAABIB010000059">
    <property type="protein sequence ID" value="GAA5161435.1"/>
    <property type="molecule type" value="Genomic_DNA"/>
</dbReference>
<evidence type="ECO:0000313" key="1">
    <source>
        <dbReference type="EMBL" id="GAA5161435.1"/>
    </source>
</evidence>
<proteinExistence type="predicted"/>
<dbReference type="Proteomes" id="UP001500192">
    <property type="component" value="Unassembled WGS sequence"/>
</dbReference>
<keyword evidence="2" id="KW-1185">Reference proteome</keyword>
<protein>
    <submittedName>
        <fullName evidence="1">Uncharacterized protein</fullName>
    </submittedName>
</protein>
<sequence>MRGYVQESAKETVPVRELFPARLEHLRHCAIDVQWRFQEWGAKTQLAGFGAPLTAKASMPAAIDVEAQGRFPCCGARRKPCLSLSAGHR</sequence>
<accession>A0ABP9QGG8</accession>
<comment type="caution">
    <text evidence="1">The sequence shown here is derived from an EMBL/GenBank/DDBJ whole genome shotgun (WGS) entry which is preliminary data.</text>
</comment>